<reference evidence="3" key="1">
    <citation type="submission" date="2018-08" db="EMBL/GenBank/DDBJ databases">
        <authorList>
            <person name="Grouzdev D.S."/>
            <person name="Krutkina M.S."/>
        </authorList>
    </citation>
    <scope>NUCLEOTIDE SEQUENCE [LARGE SCALE GENOMIC DNA]</scope>
    <source>
        <strain evidence="3">4-11</strain>
    </source>
</reference>
<evidence type="ECO:0000313" key="2">
    <source>
        <dbReference type="EMBL" id="RFU93737.1"/>
    </source>
</evidence>
<feature type="domain" description="Calcineurin-like phosphoesterase" evidence="1">
    <location>
        <begin position="1"/>
        <end position="227"/>
    </location>
</feature>
<name>A0A372MD71_9SPIR</name>
<dbReference type="PANTHER" id="PTHR36492:SF2">
    <property type="entry name" value="[ACYL-CARRIER-PROTEIN] PHOSPHODIESTERASE PPTH"/>
    <property type="match status" value="1"/>
</dbReference>
<sequence length="271" mass="31465">MKVAMISDIHVDVNGSYDIVGSLVQCLKEQKPQLLVLAGDISGNIETTLSTVEAIESRSGVRVLFVPGNHDLWSEDFASAPTEEIYSRFCEDSHCLCGHPFTIGNTVVIGDIGWYDYSFGSSNYSRDEFSLMRNRGRVWQDLLRNQWTADNIARNDFFLHRLEKQMMMQQRDKHFLMVTHMVPIREMTVPNNREDWGYFNAFLGSEELGILYKRYPVRYALFGHVHYRQSIDRDNIHWSCRCLGYHHEWRSSHGLSCLEQIENALEFIEIG</sequence>
<gene>
    <name evidence="2" type="ORF">DYP60_13285</name>
</gene>
<dbReference type="NCBIfam" id="TIGR03729">
    <property type="entry name" value="acc_ester"/>
    <property type="match status" value="1"/>
</dbReference>
<dbReference type="PANTHER" id="PTHR36492">
    <property type="match status" value="1"/>
</dbReference>
<accession>A0A372MD71</accession>
<comment type="caution">
    <text evidence="2">The sequence shown here is derived from an EMBL/GenBank/DDBJ whole genome shotgun (WGS) entry which is preliminary data.</text>
</comment>
<dbReference type="Proteomes" id="UP000264002">
    <property type="component" value="Unassembled WGS sequence"/>
</dbReference>
<dbReference type="InterPro" id="IPR052963">
    <property type="entry name" value="Pantetheine_PDE"/>
</dbReference>
<dbReference type="Pfam" id="PF00149">
    <property type="entry name" value="Metallophos"/>
    <property type="match status" value="1"/>
</dbReference>
<dbReference type="SUPFAM" id="SSF56300">
    <property type="entry name" value="Metallo-dependent phosphatases"/>
    <property type="match status" value="1"/>
</dbReference>
<dbReference type="InterPro" id="IPR004843">
    <property type="entry name" value="Calcineurin-like_PHP"/>
</dbReference>
<dbReference type="OrthoDB" id="356681at2"/>
<dbReference type="AlphaFoldDB" id="A0A372MD71"/>
<evidence type="ECO:0000313" key="3">
    <source>
        <dbReference type="Proteomes" id="UP000264002"/>
    </source>
</evidence>
<dbReference type="EMBL" id="QUWK01000021">
    <property type="protein sequence ID" value="RFU93737.1"/>
    <property type="molecule type" value="Genomic_DNA"/>
</dbReference>
<keyword evidence="3" id="KW-1185">Reference proteome</keyword>
<dbReference type="InterPro" id="IPR022302">
    <property type="entry name" value="Phosphoesterase_putative"/>
</dbReference>
<organism evidence="2 3">
    <name type="scientific">Sphaerochaeta halotolerans</name>
    <dbReference type="NCBI Taxonomy" id="2293840"/>
    <lineage>
        <taxon>Bacteria</taxon>
        <taxon>Pseudomonadati</taxon>
        <taxon>Spirochaetota</taxon>
        <taxon>Spirochaetia</taxon>
        <taxon>Spirochaetales</taxon>
        <taxon>Sphaerochaetaceae</taxon>
        <taxon>Sphaerochaeta</taxon>
    </lineage>
</organism>
<dbReference type="RefSeq" id="WP_117331503.1">
    <property type="nucleotide sequence ID" value="NZ_QUWK01000021.1"/>
</dbReference>
<protein>
    <recommendedName>
        <fullName evidence="1">Calcineurin-like phosphoesterase domain-containing protein</fullName>
    </recommendedName>
</protein>
<dbReference type="GO" id="GO:0016787">
    <property type="term" value="F:hydrolase activity"/>
    <property type="evidence" value="ECO:0007669"/>
    <property type="project" value="InterPro"/>
</dbReference>
<dbReference type="InterPro" id="IPR029052">
    <property type="entry name" value="Metallo-depent_PP-like"/>
</dbReference>
<reference evidence="2 3" key="2">
    <citation type="submission" date="2018-09" db="EMBL/GenBank/DDBJ databases">
        <title>Genome of Sphaerochaeta halotolerans strain 4-11.</title>
        <authorList>
            <person name="Nazina T.N."/>
            <person name="Sokolova D.S."/>
        </authorList>
    </citation>
    <scope>NUCLEOTIDE SEQUENCE [LARGE SCALE GENOMIC DNA]</scope>
    <source>
        <strain evidence="2 3">4-11</strain>
    </source>
</reference>
<dbReference type="Gene3D" id="3.60.21.10">
    <property type="match status" value="1"/>
</dbReference>
<evidence type="ECO:0000259" key="1">
    <source>
        <dbReference type="Pfam" id="PF00149"/>
    </source>
</evidence>
<proteinExistence type="predicted"/>